<feature type="transmembrane region" description="Helical" evidence="2">
    <location>
        <begin position="76"/>
        <end position="95"/>
    </location>
</feature>
<evidence type="ECO:0000313" key="3">
    <source>
        <dbReference type="Proteomes" id="UP000095280"/>
    </source>
</evidence>
<dbReference type="AlphaFoldDB" id="A0A1I8F3I0"/>
<feature type="transmembrane region" description="Helical" evidence="2">
    <location>
        <begin position="50"/>
        <end position="69"/>
    </location>
</feature>
<sequence>QRLEQHEGLPAGRGSNQGRQPAIQSAGPAAHGVRASVRLSLSDWIDAGKMAGLMSLLLAAAALASLAVFCKLLPAVVCSALCLINLLQLAAMLWASGIPLNLLTCTGAALAFPVMFFVNLMLVFQLSLQPPPSPAAAELALTPWPGAEDTRPAEEADSGSRQKQRSDNVEGLGPAAAAFRPDWPLARCCSGPPPWPLRPPWPPLLPPPSRARRC</sequence>
<feature type="region of interest" description="Disordered" evidence="1">
    <location>
        <begin position="146"/>
        <end position="175"/>
    </location>
</feature>
<feature type="compositionally biased region" description="Basic and acidic residues" evidence="1">
    <location>
        <begin position="148"/>
        <end position="168"/>
    </location>
</feature>
<evidence type="ECO:0000313" key="4">
    <source>
        <dbReference type="WBParaSite" id="maker-unitig_16767-snap-gene-0.3-mRNA-1"/>
    </source>
</evidence>
<reference evidence="4" key="1">
    <citation type="submission" date="2016-11" db="UniProtKB">
        <authorList>
            <consortium name="WormBaseParasite"/>
        </authorList>
    </citation>
    <scope>IDENTIFICATION</scope>
</reference>
<evidence type="ECO:0000256" key="1">
    <source>
        <dbReference type="SAM" id="MobiDB-lite"/>
    </source>
</evidence>
<organism evidence="3 4">
    <name type="scientific">Macrostomum lignano</name>
    <dbReference type="NCBI Taxonomy" id="282301"/>
    <lineage>
        <taxon>Eukaryota</taxon>
        <taxon>Metazoa</taxon>
        <taxon>Spiralia</taxon>
        <taxon>Lophotrochozoa</taxon>
        <taxon>Platyhelminthes</taxon>
        <taxon>Rhabditophora</taxon>
        <taxon>Macrostomorpha</taxon>
        <taxon>Macrostomida</taxon>
        <taxon>Macrostomidae</taxon>
        <taxon>Macrostomum</taxon>
    </lineage>
</organism>
<feature type="compositionally biased region" description="Polar residues" evidence="1">
    <location>
        <begin position="14"/>
        <end position="23"/>
    </location>
</feature>
<keyword evidence="2" id="KW-1133">Transmembrane helix</keyword>
<keyword evidence="2" id="KW-0472">Membrane</keyword>
<feature type="region of interest" description="Disordered" evidence="1">
    <location>
        <begin position="192"/>
        <end position="214"/>
    </location>
</feature>
<protein>
    <submittedName>
        <fullName evidence="4">MMPL domain-containing protein</fullName>
    </submittedName>
</protein>
<accession>A0A1I8F3I0</accession>
<keyword evidence="2" id="KW-0812">Transmembrane</keyword>
<proteinExistence type="predicted"/>
<keyword evidence="3" id="KW-1185">Reference proteome</keyword>
<name>A0A1I8F3I0_9PLAT</name>
<feature type="transmembrane region" description="Helical" evidence="2">
    <location>
        <begin position="101"/>
        <end position="124"/>
    </location>
</feature>
<feature type="region of interest" description="Disordered" evidence="1">
    <location>
        <begin position="1"/>
        <end position="29"/>
    </location>
</feature>
<dbReference type="WBParaSite" id="maker-unitig_16767-snap-gene-0.3-mRNA-1">
    <property type="protein sequence ID" value="maker-unitig_16767-snap-gene-0.3-mRNA-1"/>
    <property type="gene ID" value="maker-unitig_16767-snap-gene-0.3"/>
</dbReference>
<evidence type="ECO:0000256" key="2">
    <source>
        <dbReference type="SAM" id="Phobius"/>
    </source>
</evidence>
<dbReference type="Proteomes" id="UP000095280">
    <property type="component" value="Unplaced"/>
</dbReference>